<organism evidence="3 4">
    <name type="scientific">Brassica campestris</name>
    <name type="common">Field mustard</name>
    <dbReference type="NCBI Taxonomy" id="3711"/>
    <lineage>
        <taxon>Eukaryota</taxon>
        <taxon>Viridiplantae</taxon>
        <taxon>Streptophyta</taxon>
        <taxon>Embryophyta</taxon>
        <taxon>Tracheophyta</taxon>
        <taxon>Spermatophyta</taxon>
        <taxon>Magnoliopsida</taxon>
        <taxon>eudicotyledons</taxon>
        <taxon>Gunneridae</taxon>
        <taxon>Pentapetalae</taxon>
        <taxon>rosids</taxon>
        <taxon>malvids</taxon>
        <taxon>Brassicales</taxon>
        <taxon>Brassicaceae</taxon>
        <taxon>Brassiceae</taxon>
        <taxon>Brassica</taxon>
    </lineage>
</organism>
<gene>
    <name evidence="3" type="ORF">BRARA_C01335</name>
</gene>
<dbReference type="PROSITE" id="PS50089">
    <property type="entry name" value="ZF_RING_2"/>
    <property type="match status" value="1"/>
</dbReference>
<dbReference type="AlphaFoldDB" id="A0A397ZXQ4"/>
<dbReference type="InterPro" id="IPR001841">
    <property type="entry name" value="Znf_RING"/>
</dbReference>
<dbReference type="Gene3D" id="3.30.40.10">
    <property type="entry name" value="Zinc/RING finger domain, C3HC4 (zinc finger)"/>
    <property type="match status" value="1"/>
</dbReference>
<keyword evidence="1" id="KW-0862">Zinc</keyword>
<evidence type="ECO:0000313" key="4">
    <source>
        <dbReference type="Proteomes" id="UP000264353"/>
    </source>
</evidence>
<accession>A0A397ZXQ4</accession>
<protein>
    <recommendedName>
        <fullName evidence="2">RING-type domain-containing protein</fullName>
    </recommendedName>
</protein>
<dbReference type="CDD" id="cd16448">
    <property type="entry name" value="RING-H2"/>
    <property type="match status" value="1"/>
</dbReference>
<dbReference type="EMBL" id="CM010630">
    <property type="protein sequence ID" value="RID69234.1"/>
    <property type="molecule type" value="Genomic_DNA"/>
</dbReference>
<sequence>MDADDEIVKVTEIHGTNFIRKDDLSNQNLCYLNVGAKLFTRMIYREPNRPDVLVEQTIYGGTRRILNTCLPENSRNSRLAFREQIILHEPDLGNPGNALISGPNRSFSANDIDWNIVSETLSKYAKHSGAFPERGRKDVFGVRGDIAFGEVQIMAPANGWDQRHFHEPEGNVHDTECLCCHGSYDFQDPNHIHRVVELPCRHVFHKACIYKWIWTNQVYNSNNNNSYCYCPTCDSFIC</sequence>
<keyword evidence="1" id="KW-0863">Zinc-finger</keyword>
<reference evidence="3 4" key="1">
    <citation type="submission" date="2018-06" db="EMBL/GenBank/DDBJ databases">
        <title>WGS assembly of Brassica rapa FPsc.</title>
        <authorList>
            <person name="Bowman J."/>
            <person name="Kohchi T."/>
            <person name="Yamato K."/>
            <person name="Jenkins J."/>
            <person name="Shu S."/>
            <person name="Ishizaki K."/>
            <person name="Yamaoka S."/>
            <person name="Nishihama R."/>
            <person name="Nakamura Y."/>
            <person name="Berger F."/>
            <person name="Adam C."/>
            <person name="Aki S."/>
            <person name="Althoff F."/>
            <person name="Araki T."/>
            <person name="Arteaga-Vazquez M."/>
            <person name="Balasubrmanian S."/>
            <person name="Bauer D."/>
            <person name="Boehm C."/>
            <person name="Briginshaw L."/>
            <person name="Caballero-Perez J."/>
            <person name="Catarino B."/>
            <person name="Chen F."/>
            <person name="Chiyoda S."/>
            <person name="Chovatia M."/>
            <person name="Davies K."/>
            <person name="Delmans M."/>
            <person name="Demura T."/>
            <person name="Dierschke T."/>
            <person name="Dolan L."/>
            <person name="Dorantes-Acosta A."/>
            <person name="Eklund D."/>
            <person name="Florent S."/>
            <person name="Flores-Sandoval E."/>
            <person name="Fujiyama A."/>
            <person name="Fukuzawa H."/>
            <person name="Galik B."/>
            <person name="Grimanelli D."/>
            <person name="Grimwood J."/>
            <person name="Grossniklaus U."/>
            <person name="Hamada T."/>
            <person name="Haseloff J."/>
            <person name="Hetherington A."/>
            <person name="Higo A."/>
            <person name="Hirakawa Y."/>
            <person name="Hundley H."/>
            <person name="Ikeda Y."/>
            <person name="Inoue K."/>
            <person name="Inoue S."/>
            <person name="Ishida S."/>
            <person name="Jia Q."/>
            <person name="Kakita M."/>
            <person name="Kanazawa T."/>
            <person name="Kawai Y."/>
            <person name="Kawashima T."/>
            <person name="Kennedy M."/>
            <person name="Kinose K."/>
            <person name="Kinoshita T."/>
            <person name="Kohara Y."/>
            <person name="Koide E."/>
            <person name="Komatsu K."/>
            <person name="Kopischke S."/>
            <person name="Kubo M."/>
            <person name="Kyozuka J."/>
            <person name="Lagercrantz U."/>
            <person name="Lin S."/>
            <person name="Lindquist E."/>
            <person name="Lipzen A."/>
            <person name="Lu C."/>
            <person name="Luna E."/>
            <person name="Martienssen R."/>
            <person name="Minamino N."/>
            <person name="Mizutani M."/>
            <person name="Mizutani M."/>
            <person name="Mochizuki N."/>
            <person name="Monte I."/>
            <person name="Mosher R."/>
            <person name="Nagasaki H."/>
            <person name="Nakagami H."/>
            <person name="Naramoto S."/>
            <person name="Nishitani K."/>
            <person name="Ohtani M."/>
            <person name="Okamoto T."/>
            <person name="Okumura M."/>
            <person name="Phillips J."/>
            <person name="Pollak B."/>
            <person name="Reinders A."/>
            <person name="Roevekamp M."/>
            <person name="Sano R."/>
            <person name="Sawa S."/>
            <person name="Schmid M."/>
            <person name="Shirakawa M."/>
            <person name="Solano R."/>
            <person name="Spunde A."/>
            <person name="Suetsugu N."/>
            <person name="Sugano S."/>
            <person name="Sugiyama A."/>
            <person name="Sun R."/>
            <person name="Suzuki Y."/>
            <person name="Takenaka M."/>
            <person name="Takezawa D."/>
            <person name="Tomogane H."/>
            <person name="Tsuzuki M."/>
            <person name="Ueda T."/>
            <person name="Umeda M."/>
            <person name="Ward J."/>
            <person name="Watanabe Y."/>
            <person name="Yazaki K."/>
            <person name="Yokoyama R."/>
            <person name="Yoshitake Y."/>
            <person name="Yotsui I."/>
            <person name="Zachgo S."/>
            <person name="Schmutz J."/>
        </authorList>
    </citation>
    <scope>NUCLEOTIDE SEQUENCE [LARGE SCALE GENOMIC DNA]</scope>
    <source>
        <strain evidence="4">cv. B-3</strain>
    </source>
</reference>
<evidence type="ECO:0000259" key="2">
    <source>
        <dbReference type="PROSITE" id="PS50089"/>
    </source>
</evidence>
<dbReference type="SMART" id="SM00184">
    <property type="entry name" value="RING"/>
    <property type="match status" value="1"/>
</dbReference>
<evidence type="ECO:0000256" key="1">
    <source>
        <dbReference type="PROSITE-ProRule" id="PRU00175"/>
    </source>
</evidence>
<feature type="domain" description="RING-type" evidence="2">
    <location>
        <begin position="177"/>
        <end position="234"/>
    </location>
</feature>
<dbReference type="InterPro" id="IPR013083">
    <property type="entry name" value="Znf_RING/FYVE/PHD"/>
</dbReference>
<dbReference type="GO" id="GO:0008270">
    <property type="term" value="F:zinc ion binding"/>
    <property type="evidence" value="ECO:0007669"/>
    <property type="project" value="UniProtKB-KW"/>
</dbReference>
<keyword evidence="1" id="KW-0479">Metal-binding</keyword>
<dbReference type="Proteomes" id="UP000264353">
    <property type="component" value="Chromosome A3"/>
</dbReference>
<evidence type="ECO:0000313" key="3">
    <source>
        <dbReference type="EMBL" id="RID69234.1"/>
    </source>
</evidence>
<dbReference type="SUPFAM" id="SSF57850">
    <property type="entry name" value="RING/U-box"/>
    <property type="match status" value="1"/>
</dbReference>
<name>A0A397ZXQ4_BRACM</name>
<proteinExistence type="predicted"/>